<keyword evidence="4" id="KW-1185">Reference proteome</keyword>
<evidence type="ECO:0000313" key="3">
    <source>
        <dbReference type="EMBL" id="MBL1116287.1"/>
    </source>
</evidence>
<evidence type="ECO:0000313" key="4">
    <source>
        <dbReference type="Proteomes" id="UP000621510"/>
    </source>
</evidence>
<comment type="caution">
    <text evidence="3">The sequence shown here is derived from an EMBL/GenBank/DDBJ whole genome shotgun (WGS) entry which is preliminary data.</text>
</comment>
<dbReference type="Gene3D" id="3.60.10.10">
    <property type="entry name" value="Endonuclease/exonuclease/phosphatase"/>
    <property type="match status" value="1"/>
</dbReference>
<dbReference type="Proteomes" id="UP000621510">
    <property type="component" value="Unassembled WGS sequence"/>
</dbReference>
<sequence>MCAPAPIERPSVETTVAEDQAAGPGRPPAPRGARGAVARLLRAVARLLRLPGGRARRWAAWCAMPPLAVVSAVVLCRAADTDGITPIPQLLAFLPWLLVPAALGLLLSTAARWPMGCGWALAAAAATGWFIQPYDGGGSPPEPRGPVLARLRVMTANLEFGQAREGLLNALRRERPDLVAVQECDTRCAEALDSAAVRRAYPYRSVALGNSAAAGSAILSRHPLTRTEGVRGTLRMPGAVVRVAGQRLRMQVAHPMPPMPGQLDLWRTELGRLRAYADERGEEPTLIAGDFNATQDHAAFRAVLDTGLRDSARATGVSRTPSWPSATTPVLGAQIDHVLVSRGLRPRTARFLDLPHTDHRALLVELDLYGPQG</sequence>
<protein>
    <submittedName>
        <fullName evidence="3">Endonuclease/exonuclease/phosphatase family protein</fullName>
    </submittedName>
</protein>
<accession>A0ABS1PWL0</accession>
<proteinExistence type="predicted"/>
<dbReference type="SUPFAM" id="SSF56219">
    <property type="entry name" value="DNase I-like"/>
    <property type="match status" value="1"/>
</dbReference>
<evidence type="ECO:0000259" key="2">
    <source>
        <dbReference type="Pfam" id="PF03372"/>
    </source>
</evidence>
<feature type="domain" description="Endonuclease/exonuclease/phosphatase" evidence="2">
    <location>
        <begin position="154"/>
        <end position="359"/>
    </location>
</feature>
<gene>
    <name evidence="3" type="ORF">JK364_28400</name>
</gene>
<dbReference type="InterPro" id="IPR005135">
    <property type="entry name" value="Endo/exonuclease/phosphatase"/>
</dbReference>
<dbReference type="Pfam" id="PF03372">
    <property type="entry name" value="Exo_endo_phos"/>
    <property type="match status" value="1"/>
</dbReference>
<keyword evidence="3" id="KW-0378">Hydrolase</keyword>
<keyword evidence="3" id="KW-0540">Nuclease</keyword>
<dbReference type="EMBL" id="JAERRG010000012">
    <property type="protein sequence ID" value="MBL1116287.1"/>
    <property type="molecule type" value="Genomic_DNA"/>
</dbReference>
<keyword evidence="3" id="KW-0255">Endonuclease</keyword>
<reference evidence="3 4" key="1">
    <citation type="submission" date="2021-01" db="EMBL/GenBank/DDBJ databases">
        <title>WGS of actinomycetes isolated from Thailand.</title>
        <authorList>
            <person name="Thawai C."/>
        </authorList>
    </citation>
    <scope>NUCLEOTIDE SEQUENCE [LARGE SCALE GENOMIC DNA]</scope>
    <source>
        <strain evidence="3 4">CA3R110</strain>
    </source>
</reference>
<name>A0ABS1PWL0_9ACTN</name>
<organism evidence="3 4">
    <name type="scientific">Streptomyces endocoffeicus</name>
    <dbReference type="NCBI Taxonomy" id="2898945"/>
    <lineage>
        <taxon>Bacteria</taxon>
        <taxon>Bacillati</taxon>
        <taxon>Actinomycetota</taxon>
        <taxon>Actinomycetes</taxon>
        <taxon>Kitasatosporales</taxon>
        <taxon>Streptomycetaceae</taxon>
        <taxon>Streptomyces</taxon>
    </lineage>
</organism>
<dbReference type="InterPro" id="IPR036691">
    <property type="entry name" value="Endo/exonu/phosph_ase_sf"/>
</dbReference>
<feature type="region of interest" description="Disordered" evidence="1">
    <location>
        <begin position="14"/>
        <end position="33"/>
    </location>
</feature>
<dbReference type="GO" id="GO:0004519">
    <property type="term" value="F:endonuclease activity"/>
    <property type="evidence" value="ECO:0007669"/>
    <property type="project" value="UniProtKB-KW"/>
</dbReference>
<evidence type="ECO:0000256" key="1">
    <source>
        <dbReference type="SAM" id="MobiDB-lite"/>
    </source>
</evidence>